<feature type="region of interest" description="Disordered" evidence="1">
    <location>
        <begin position="138"/>
        <end position="162"/>
    </location>
</feature>
<feature type="region of interest" description="Disordered" evidence="1">
    <location>
        <begin position="1"/>
        <end position="31"/>
    </location>
</feature>
<evidence type="ECO:0000313" key="2">
    <source>
        <dbReference type="EMBL" id="KAL2711633.1"/>
    </source>
</evidence>
<accession>A0ABD1ZTE1</accession>
<protein>
    <recommendedName>
        <fullName evidence="4">Ribosomal protein S4</fullName>
    </recommendedName>
</protein>
<reference evidence="2 3" key="1">
    <citation type="journal article" date="2024" name="Ann. Entomol. Soc. Am.">
        <title>Genomic analyses of the southern and eastern yellowjacket wasps (Hymenoptera: Vespidae) reveal evolutionary signatures of social life.</title>
        <authorList>
            <person name="Catto M.A."/>
            <person name="Caine P.B."/>
            <person name="Orr S.E."/>
            <person name="Hunt B.G."/>
            <person name="Goodisman M.A.D."/>
        </authorList>
    </citation>
    <scope>NUCLEOTIDE SEQUENCE [LARGE SCALE GENOMIC DNA]</scope>
    <source>
        <strain evidence="2">233</strain>
        <tissue evidence="2">Head and thorax</tissue>
    </source>
</reference>
<sequence length="286" mass="32429">MNERENRGVEDLRSEIKGRKSKGLKKGDKKDGVRSTTAEAVWILCRTPLLYTNTRKRATTVGRPIPPSSFLRNNVLPFSYPEKIILWPPWGMRGREDKTLDKLQALVETERGVVYSHLSKVKATGPCVHKSVNPCKWQRPAREASNPSQKKGEEGDAGPFTESITLDRQTASKWDTRVLATREDKRSIVCKMIRRHHPYVNGVRVIDGVLIRQRSTILFRVTPGRRLILYSKISLLTQETKIYLAIVLHGNILSIRGIKNFTWDKNVIVVGGGKINDGTRHRSTPS</sequence>
<evidence type="ECO:0000256" key="1">
    <source>
        <dbReference type="SAM" id="MobiDB-lite"/>
    </source>
</evidence>
<name>A0ABD1ZTE1_VESSQ</name>
<proteinExistence type="predicted"/>
<keyword evidence="3" id="KW-1185">Reference proteome</keyword>
<evidence type="ECO:0000313" key="3">
    <source>
        <dbReference type="Proteomes" id="UP001607302"/>
    </source>
</evidence>
<gene>
    <name evidence="2" type="ORF">V1478_018654</name>
</gene>
<evidence type="ECO:0008006" key="4">
    <source>
        <dbReference type="Google" id="ProtNLM"/>
    </source>
</evidence>
<dbReference type="EMBL" id="JAUDFV010000173">
    <property type="protein sequence ID" value="KAL2711633.1"/>
    <property type="molecule type" value="Genomic_DNA"/>
</dbReference>
<organism evidence="2 3">
    <name type="scientific">Vespula squamosa</name>
    <name type="common">Southern yellow jacket</name>
    <name type="synonym">Wasp</name>
    <dbReference type="NCBI Taxonomy" id="30214"/>
    <lineage>
        <taxon>Eukaryota</taxon>
        <taxon>Metazoa</taxon>
        <taxon>Ecdysozoa</taxon>
        <taxon>Arthropoda</taxon>
        <taxon>Hexapoda</taxon>
        <taxon>Insecta</taxon>
        <taxon>Pterygota</taxon>
        <taxon>Neoptera</taxon>
        <taxon>Endopterygota</taxon>
        <taxon>Hymenoptera</taxon>
        <taxon>Apocrita</taxon>
        <taxon>Aculeata</taxon>
        <taxon>Vespoidea</taxon>
        <taxon>Vespidae</taxon>
        <taxon>Vespinae</taxon>
        <taxon>Vespula</taxon>
    </lineage>
</organism>
<feature type="compositionally biased region" description="Basic and acidic residues" evidence="1">
    <location>
        <begin position="1"/>
        <end position="18"/>
    </location>
</feature>
<dbReference type="Proteomes" id="UP001607302">
    <property type="component" value="Unassembled WGS sequence"/>
</dbReference>
<comment type="caution">
    <text evidence="2">The sequence shown here is derived from an EMBL/GenBank/DDBJ whole genome shotgun (WGS) entry which is preliminary data.</text>
</comment>
<dbReference type="AlphaFoldDB" id="A0ABD1ZTE1"/>